<feature type="region of interest" description="Disordered" evidence="2">
    <location>
        <begin position="1109"/>
        <end position="1198"/>
    </location>
</feature>
<dbReference type="AlphaFoldDB" id="A0A158Q555"/>
<feature type="compositionally biased region" description="Basic and acidic residues" evidence="2">
    <location>
        <begin position="1176"/>
        <end position="1195"/>
    </location>
</feature>
<dbReference type="PANTHER" id="PTHR14038">
    <property type="entry name" value="BAT2 HLA-B-ASSOCIATED TRANSCRIPT 2"/>
    <property type="match status" value="1"/>
</dbReference>
<evidence type="ECO:0000313" key="6">
    <source>
        <dbReference type="Proteomes" id="UP000274756"/>
    </source>
</evidence>
<sequence>MSSARGAAGAVKPKLHNVNSIYAGKNQNAVRAPSVGKHGGLQSLGKTTAVVRRMPPPAILPSLRAESQGQDPNIALVPQGGSGWHRGDSNGTTADSVSITKSLSAGGLPGGATSGSSNNTGSHDLRPTWAKQPPITDVQIAAQNVNNVAALSRDFPSLAAATATVGKQSNILQNDILKPQKSGSWKAGGSCAISKNERNEPNVSQHVHIVQSHLSANSVERQLPSRYYDGTTAPPPPPSGTFQIPKGQLSNSLQSKSSSVEGVNLQSENVEERNLCTVPTTQSSTTALHPFATNVAVPPPNYSQPPPNLFLGQVQTDQMRGISAVCMTSSPVLITKDVAKSVEEGLLQQRSGHGDEGYRDSVFKNNFSIDSQTMENSLNDSRNSLSFIKDKNEKEKGYDEISNRSNDCDWQNTKYGHIDRDGECTAWHGAANVSQNVRTRMEFSQNGYGRERDDEATRRQIIERETAIERSRQKRRQISQSSVPSEGERTTSPSIYGSVRMMNMYDNETIADWDALSAENQTIDKGPYRRESQQHWNMIVNSEDRRKQEENEQKLEYRMLKRNDGRNSSDIHQNQLPHVVSRNLQDDEDDLQLTKLSSAGTKVIKRVAPTINSEQSKQFGIQSNNVQTCVSSYVHAANAANLSSGVLNPSQKVFGQIRNSTKHTISRQNCDHDLYFRLIIIEKGMKMDTLKSDRNSSQHSCAETASSIQNHPSASSTPVITASPPIDNIWERRAEERESAERERMVQKDMAQQVHLQQHFPAVGESDDYELNNSEVFVGQRIKSSNTRHDAKIRSKKNHCHNWQDSRYSGNYNMNEYFGQEDEEEGGGLFRGQREFVNSRVSARSSRGISLGTRGNRPYGRSGYSTGRRGGSVPYQHTNNQRQQLRHNDRFGRGGHRRSRRHEPIEEVEKDNFSNMGEFHVEDTYETLSNVQKTINEEKIVGDVIEQGKSVGNDHINQMCGTRRSGSQRNTQQFYQPRHQLELHIRAPRRGGRTGGLKSDIYRNNRNAAGERNPSERNKRKKNSLHSVGTGQDAPEEENSERNGVSNSRNDTYRRGGGGNRPVRQTARIRHSSPLSLSAQSTNTDAPDNSFQKSQQNFKNCEEWETVSENSELVDRQSNQRRLMPNKSIVTRKSQRPLNGQRRENNISTSRTGNSSKNVKPASTTSHAAGRNAQPLREEVEASKTVEQPKRDACKDGLAGVDINNAGVIVIDDRPDDQVDDFTENDFEEVLSKRNKRLRQQQINEQIEAEKRKLKEKERLERRKAKIQSRKFDKKGNKEEKLTQNGANAKNSGATHFGSNAKADDSQSIVESPSQPALNTTVWNSSIVKEQIIRQISPPVETRLVIPSPIARPTPKTDGMAMNNSTKKVDMWTGLDEEQRLDASKKSSDGSVTKKNSVEFTGTFGSTSARVEGGQYDFSFDPSLQDESQPMPQKMSKSNAYIKAKRSDSSALRLDPMSLDPNDDERLKQRLDKVKDIWPGQQFTNGLLCTSTNNGSINVLEKSTNTGASSLPHGPNVAKVRPQPQTSEQTYSTVPLKEIPSTHINTTVQPPSPIACIPPGACLQSFPQVPPPAFPHYSLILNEPYNPNSAASTITQTLFGTSASLNQAPPSSRSRPASYIEQSQLFIHPPPSNAGSTWSNASAHLELLTGISATPPLSSQASTSVSRFQFSTQARSASAFAPPPPMISGNGKIAHIAPPPPHPHQVPPPLHLPPSFTAPPPDFVPSQATNFGAVGSQRATELASQNSVSGGLSRNAGPNILGQMPVPVQQPVNLSQNSQSAFPLAANAFSQAPPIHAFSAPPPPIRFPTIPAPMNDGIGVVATSWTKSSNTFPVKYTGGTAQIVPPIARPAATGRAQQNDRWTTPTCMASHYASNSFFQSHANNKEDRTHGPTPDEITRASSVSSISAPADDSLENSNQPKKATKV</sequence>
<dbReference type="InterPro" id="IPR033184">
    <property type="entry name" value="PRRC2"/>
</dbReference>
<dbReference type="GO" id="GO:0030154">
    <property type="term" value="P:cell differentiation"/>
    <property type="evidence" value="ECO:0007669"/>
    <property type="project" value="TreeGrafter"/>
</dbReference>
<feature type="compositionally biased region" description="Low complexity" evidence="2">
    <location>
        <begin position="248"/>
        <end position="259"/>
    </location>
</feature>
<dbReference type="WBParaSite" id="DME_0000652701-mRNA-1">
    <property type="protein sequence ID" value="DME_0000652701-mRNA-1"/>
    <property type="gene ID" value="DME_0000652701"/>
</dbReference>
<feature type="region of interest" description="Disordered" evidence="2">
    <location>
        <begin position="691"/>
        <end position="723"/>
    </location>
</feature>
<evidence type="ECO:0000313" key="5">
    <source>
        <dbReference type="Proteomes" id="UP000038040"/>
    </source>
</evidence>
<feature type="region of interest" description="Disordered" evidence="2">
    <location>
        <begin position="468"/>
        <end position="495"/>
    </location>
</feature>
<feature type="compositionally biased region" description="Polar residues" evidence="2">
    <location>
        <begin position="1306"/>
        <end position="1316"/>
    </location>
</feature>
<keyword evidence="1" id="KW-0597">Phosphoprotein</keyword>
<feature type="region of interest" description="Disordered" evidence="2">
    <location>
        <begin position="847"/>
        <end position="882"/>
    </location>
</feature>
<protein>
    <submittedName>
        <fullName evidence="7">BAT2_N domain-containing protein</fullName>
    </submittedName>
</protein>
<keyword evidence="6" id="KW-1185">Reference proteome</keyword>
<evidence type="ECO:0000259" key="3">
    <source>
        <dbReference type="Pfam" id="PF07001"/>
    </source>
</evidence>
<accession>A0A158Q555</accession>
<dbReference type="Proteomes" id="UP000038040">
    <property type="component" value="Unplaced"/>
</dbReference>
<feature type="compositionally biased region" description="Polar residues" evidence="2">
    <location>
        <begin position="1915"/>
        <end position="1926"/>
    </location>
</feature>
<organism evidence="5 7">
    <name type="scientific">Dracunculus medinensis</name>
    <name type="common">Guinea worm</name>
    <dbReference type="NCBI Taxonomy" id="318479"/>
    <lineage>
        <taxon>Eukaryota</taxon>
        <taxon>Metazoa</taxon>
        <taxon>Ecdysozoa</taxon>
        <taxon>Nematoda</taxon>
        <taxon>Chromadorea</taxon>
        <taxon>Rhabditida</taxon>
        <taxon>Spirurina</taxon>
        <taxon>Dracunculoidea</taxon>
        <taxon>Dracunculidae</taxon>
        <taxon>Dracunculus</taxon>
    </lineage>
</organism>
<feature type="compositionally biased region" description="Polar residues" evidence="2">
    <location>
        <begin position="1283"/>
        <end position="1298"/>
    </location>
</feature>
<reference evidence="7" key="1">
    <citation type="submission" date="2016-04" db="UniProtKB">
        <authorList>
            <consortium name="WormBaseParasite"/>
        </authorList>
    </citation>
    <scope>IDENTIFICATION</scope>
</reference>
<feature type="region of interest" description="Disordered" evidence="2">
    <location>
        <begin position="1259"/>
        <end position="1316"/>
    </location>
</feature>
<feature type="region of interest" description="Disordered" evidence="2">
    <location>
        <begin position="61"/>
        <end position="130"/>
    </location>
</feature>
<dbReference type="Pfam" id="PF07001">
    <property type="entry name" value="BAT2_N"/>
    <property type="match status" value="1"/>
</dbReference>
<dbReference type="PANTHER" id="PTHR14038:SF0">
    <property type="entry name" value="LP18708P"/>
    <property type="match status" value="1"/>
</dbReference>
<feature type="compositionally biased region" description="Polar residues" evidence="2">
    <location>
        <begin position="89"/>
        <end position="103"/>
    </location>
</feature>
<feature type="region of interest" description="Disordered" evidence="2">
    <location>
        <begin position="226"/>
        <end position="267"/>
    </location>
</feature>
<feature type="compositionally biased region" description="Polar residues" evidence="2">
    <location>
        <begin position="1425"/>
        <end position="1439"/>
    </location>
</feature>
<evidence type="ECO:0000313" key="7">
    <source>
        <dbReference type="WBParaSite" id="DME_0000652701-mRNA-1"/>
    </source>
</evidence>
<dbReference type="InterPro" id="IPR009738">
    <property type="entry name" value="BAT2_N"/>
</dbReference>
<gene>
    <name evidence="4" type="ORF">DME_LOCUS9638</name>
</gene>
<feature type="region of interest" description="Disordered" evidence="2">
    <location>
        <begin position="1881"/>
        <end position="1926"/>
    </location>
</feature>
<name>A0A158Q555_DRAME</name>
<dbReference type="OrthoDB" id="1939715at2759"/>
<feature type="region of interest" description="Disordered" evidence="2">
    <location>
        <begin position="952"/>
        <end position="972"/>
    </location>
</feature>
<feature type="compositionally biased region" description="Polar residues" evidence="2">
    <location>
        <begin position="697"/>
        <end position="720"/>
    </location>
</feature>
<evidence type="ECO:0000313" key="4">
    <source>
        <dbReference type="EMBL" id="VDN59665.1"/>
    </source>
</evidence>
<feature type="compositionally biased region" description="Polar residues" evidence="2">
    <location>
        <begin position="1073"/>
        <end position="1093"/>
    </location>
</feature>
<feature type="compositionally biased region" description="Polar residues" evidence="2">
    <location>
        <begin position="1128"/>
        <end position="1138"/>
    </location>
</feature>
<feature type="region of interest" description="Disordered" evidence="2">
    <location>
        <begin position="985"/>
        <end position="1093"/>
    </location>
</feature>
<feature type="compositionally biased region" description="Basic and acidic residues" evidence="2">
    <location>
        <begin position="1270"/>
        <end position="1282"/>
    </location>
</feature>
<dbReference type="Proteomes" id="UP000274756">
    <property type="component" value="Unassembled WGS sequence"/>
</dbReference>
<evidence type="ECO:0000256" key="2">
    <source>
        <dbReference type="SAM" id="MobiDB-lite"/>
    </source>
</evidence>
<feature type="region of interest" description="Disordered" evidence="2">
    <location>
        <begin position="1423"/>
        <end position="1464"/>
    </location>
</feature>
<feature type="compositionally biased region" description="Polar residues" evidence="2">
    <location>
        <begin position="1146"/>
        <end position="1167"/>
    </location>
</feature>
<reference evidence="4 6" key="2">
    <citation type="submission" date="2018-11" db="EMBL/GenBank/DDBJ databases">
        <authorList>
            <consortium name="Pathogen Informatics"/>
        </authorList>
    </citation>
    <scope>NUCLEOTIDE SEQUENCE [LARGE SCALE GENOMIC DNA]</scope>
</reference>
<proteinExistence type="predicted"/>
<evidence type="ECO:0000256" key="1">
    <source>
        <dbReference type="ARBA" id="ARBA00022553"/>
    </source>
</evidence>
<feature type="compositionally biased region" description="Polar residues" evidence="2">
    <location>
        <begin position="1109"/>
        <end position="1121"/>
    </location>
</feature>
<dbReference type="EMBL" id="UYYG01001187">
    <property type="protein sequence ID" value="VDN59665.1"/>
    <property type="molecule type" value="Genomic_DNA"/>
</dbReference>
<feature type="compositionally biased region" description="Polar residues" evidence="2">
    <location>
        <begin position="955"/>
        <end position="972"/>
    </location>
</feature>
<feature type="domain" description="BAT2 N-terminal" evidence="3">
    <location>
        <begin position="17"/>
        <end position="184"/>
    </location>
</feature>
<dbReference type="STRING" id="318479.A0A158Q555"/>